<dbReference type="InterPro" id="IPR041677">
    <property type="entry name" value="DNA2/NAM7_AAA_11"/>
</dbReference>
<dbReference type="RefSeq" id="WP_154544618.1">
    <property type="nucleotide sequence ID" value="NZ_VULO01000006.1"/>
</dbReference>
<dbReference type="GO" id="GO:0004386">
    <property type="term" value="F:helicase activity"/>
    <property type="evidence" value="ECO:0007669"/>
    <property type="project" value="InterPro"/>
</dbReference>
<evidence type="ECO:0000313" key="3">
    <source>
        <dbReference type="EMBL" id="MSS84349.1"/>
    </source>
</evidence>
<dbReference type="Proteomes" id="UP000470875">
    <property type="component" value="Unassembled WGS sequence"/>
</dbReference>
<dbReference type="Gene3D" id="3.40.50.300">
    <property type="entry name" value="P-loop containing nucleotide triphosphate hydrolases"/>
    <property type="match status" value="3"/>
</dbReference>
<name>A0A6N7VRF9_9ACTO</name>
<keyword evidence="1" id="KW-0175">Coiled coil</keyword>
<feature type="coiled-coil region" evidence="1">
    <location>
        <begin position="304"/>
        <end position="378"/>
    </location>
</feature>
<dbReference type="PANTHER" id="PTHR10887:SF495">
    <property type="entry name" value="HELICASE SENATAXIN ISOFORM X1-RELATED"/>
    <property type="match status" value="1"/>
</dbReference>
<sequence length="887" mass="98586">MPFYHPESTADTMTWTAIHAEAVSAARTTLELALCKEKGLEITDRPIPWRNGERELQIFVGLGKTDYWREGFYLVVDGSLDKYHYKNRHVVTFRDYSRDDGYLHLSISPTVISLLEDATKLRVFRVDPNLVKELSREYEALKALECGPLVTDLWPKAAHPNENRGAEELTFPSSLNLGQQQALLHMVSPGGGLIWGPPGTGKTTVISQAIQVALLRGQSVLVTSSTSESVDRALEKLVAHAQGLRPGTIVRHSDSGDKVLDSIRRHDFLLASKAADHATNRPATHAILDEALRANETHPQRSELVELRNELHAASIDLDAVHAQRENDRRRAQLTQEELALSTRQEQLSEVTLQLAELEEEFRSMEDLDTAMELAQRNRADTQTWKNWWENEQRERESRVAIISQHISVAKSRVELASLRLQGGLSARLPGVGRRRKISRAEAEAELAELEADRLQALSELDEATENIKAFRDQLDAYQAYHEELHAAQRRHAGLQQQITVLREELDGVQAQVCETQRRISDLRQEIVRSSSNSGDRASFPPVHAAELVDRYDDALSHVAALDEEKKHIEKLKDILDEEYNREYSRIISTAPVVATTLAAIPSSPELCNRRFDVVIIDEAAASRPTTVLCAAALADTTLTIIGDFLSTIGESYRDKAAFSNPHVTAWQQRDIFGLVGITDRKSAENHPRCVTLKAQYRPQIVTETINRLCYDGLLENVSEGAPGRESTVAFIDTSALSDLVITKHNGGLLCPATVDVAAHLASALPPNTTGYVAPYRVQALAAEERFLELGIAAACSTTGTFQFTTFDCVMIDLMQDDQPRWISAADARGPKRSIAGAKFLTMALTRARKRVCIIGNWQFIENCTSAGMQTLAALKGHPHFQLISVS</sequence>
<dbReference type="InterPro" id="IPR014001">
    <property type="entry name" value="Helicase_ATP-bd"/>
</dbReference>
<organism evidence="3 4">
    <name type="scientific">Scrofimicrobium canadense</name>
    <dbReference type="NCBI Taxonomy" id="2652290"/>
    <lineage>
        <taxon>Bacteria</taxon>
        <taxon>Bacillati</taxon>
        <taxon>Actinomycetota</taxon>
        <taxon>Actinomycetes</taxon>
        <taxon>Actinomycetales</taxon>
        <taxon>Actinomycetaceae</taxon>
        <taxon>Scrofimicrobium</taxon>
    </lineage>
</organism>
<evidence type="ECO:0000259" key="2">
    <source>
        <dbReference type="SMART" id="SM00487"/>
    </source>
</evidence>
<dbReference type="InterPro" id="IPR027417">
    <property type="entry name" value="P-loop_NTPase"/>
</dbReference>
<dbReference type="EMBL" id="VULO01000006">
    <property type="protein sequence ID" value="MSS84349.1"/>
    <property type="molecule type" value="Genomic_DNA"/>
</dbReference>
<protein>
    <submittedName>
        <fullName evidence="3">AAA family ATPase</fullName>
    </submittedName>
</protein>
<feature type="coiled-coil region" evidence="1">
    <location>
        <begin position="438"/>
        <end position="512"/>
    </location>
</feature>
<evidence type="ECO:0000256" key="1">
    <source>
        <dbReference type="SAM" id="Coils"/>
    </source>
</evidence>
<evidence type="ECO:0000313" key="4">
    <source>
        <dbReference type="Proteomes" id="UP000470875"/>
    </source>
</evidence>
<dbReference type="Pfam" id="PF13086">
    <property type="entry name" value="AAA_11"/>
    <property type="match status" value="1"/>
</dbReference>
<proteinExistence type="predicted"/>
<reference evidence="3 4" key="1">
    <citation type="submission" date="2019-08" db="EMBL/GenBank/DDBJ databases">
        <title>In-depth cultivation of the pig gut microbiome towards novel bacterial diversity and tailored functional studies.</title>
        <authorList>
            <person name="Wylensek D."/>
            <person name="Hitch T.C.A."/>
            <person name="Clavel T."/>
        </authorList>
    </citation>
    <scope>NUCLEOTIDE SEQUENCE [LARGE SCALE GENOMIC DNA]</scope>
    <source>
        <strain evidence="3 4">WB03_NA08</strain>
    </source>
</reference>
<comment type="caution">
    <text evidence="3">The sequence shown here is derived from an EMBL/GenBank/DDBJ whole genome shotgun (WGS) entry which is preliminary data.</text>
</comment>
<dbReference type="AlphaFoldDB" id="A0A6N7VRF9"/>
<dbReference type="SUPFAM" id="SSF52540">
    <property type="entry name" value="P-loop containing nucleoside triphosphate hydrolases"/>
    <property type="match status" value="1"/>
</dbReference>
<dbReference type="PANTHER" id="PTHR10887">
    <property type="entry name" value="DNA2/NAM7 HELICASE FAMILY"/>
    <property type="match status" value="1"/>
</dbReference>
<dbReference type="InterPro" id="IPR045055">
    <property type="entry name" value="DNA2/NAM7-like"/>
</dbReference>
<dbReference type="SMART" id="SM00487">
    <property type="entry name" value="DEXDc"/>
    <property type="match status" value="1"/>
</dbReference>
<accession>A0A6N7VRF9</accession>
<feature type="domain" description="Helicase ATP-binding" evidence="2">
    <location>
        <begin position="171"/>
        <end position="347"/>
    </location>
</feature>
<gene>
    <name evidence="3" type="ORF">FYJ24_06140</name>
</gene>
<keyword evidence="4" id="KW-1185">Reference proteome</keyword>